<evidence type="ECO:0000313" key="1">
    <source>
        <dbReference type="EMBL" id="MBK5145564.1"/>
    </source>
</evidence>
<keyword evidence="2" id="KW-1185">Reference proteome</keyword>
<comment type="caution">
    <text evidence="1">The sequence shown here is derived from an EMBL/GenBank/DDBJ whole genome shotgun (WGS) entry which is preliminary data.</text>
</comment>
<organism evidence="1 2">
    <name type="scientific">Limnobaculum allomyrinae</name>
    <dbReference type="NCBI Taxonomy" id="2791986"/>
    <lineage>
        <taxon>Bacteria</taxon>
        <taxon>Pseudomonadati</taxon>
        <taxon>Pseudomonadota</taxon>
        <taxon>Gammaproteobacteria</taxon>
        <taxon>Enterobacterales</taxon>
        <taxon>Budviciaceae</taxon>
        <taxon>Limnobaculum</taxon>
    </lineage>
</organism>
<reference evidence="1 2" key="1">
    <citation type="submission" date="2020-11" db="EMBL/GenBank/DDBJ databases">
        <title>Insectihabitans protaetiae gen. nov. sp. nov. and Insectihabitans allomyrinae sp. nov., isolated from larvae of Protaetia brevitarsis seulensis and Allomyrina dichotoma, respectively.</title>
        <authorList>
            <person name="Lee S.D."/>
            <person name="Byeon Y.-S."/>
            <person name="Kim S.-M."/>
            <person name="Yang H.L."/>
            <person name="Kim I.S."/>
        </authorList>
    </citation>
    <scope>NUCLEOTIDE SEQUENCE [LARGE SCALE GENOMIC DNA]</scope>
    <source>
        <strain evidence="1 2">BWR-B9</strain>
    </source>
</reference>
<sequence>MKIQVIKKTFGVISKNKPYWMNQRTYDCYKQHVEWLRANKASKAELMRLEQWLNDEYTKLMNY</sequence>
<dbReference type="RefSeq" id="WP_218468444.1">
    <property type="nucleotide sequence ID" value="NZ_JADRCR010000012.1"/>
</dbReference>
<gene>
    <name evidence="1" type="ORF">I2494_17940</name>
</gene>
<dbReference type="EMBL" id="JADRCR010000012">
    <property type="protein sequence ID" value="MBK5145564.1"/>
    <property type="molecule type" value="Genomic_DNA"/>
</dbReference>
<dbReference type="Proteomes" id="UP001296921">
    <property type="component" value="Unassembled WGS sequence"/>
</dbReference>
<proteinExistence type="predicted"/>
<evidence type="ECO:0000313" key="2">
    <source>
        <dbReference type="Proteomes" id="UP001296921"/>
    </source>
</evidence>
<accession>A0ABS1IV64</accession>
<name>A0ABS1IV64_9GAMM</name>
<protein>
    <submittedName>
        <fullName evidence="1">Uncharacterized protein</fullName>
    </submittedName>
</protein>